<accession>A0A150JGC9</accession>
<dbReference type="EMBL" id="LNJB01000013">
    <property type="protein sequence ID" value="KYC54484.1"/>
    <property type="molecule type" value="Genomic_DNA"/>
</dbReference>
<evidence type="ECO:0000313" key="2">
    <source>
        <dbReference type="EMBL" id="KYC54484.1"/>
    </source>
</evidence>
<gene>
    <name evidence="2" type="ORF">AN188_01079</name>
    <name evidence="3" type="ORF">APG09_00653</name>
</gene>
<keyword evidence="1" id="KW-1133">Transmembrane helix</keyword>
<keyword evidence="1" id="KW-0812">Transmembrane</keyword>
<evidence type="ECO:0000256" key="1">
    <source>
        <dbReference type="SAM" id="Phobius"/>
    </source>
</evidence>
<organism evidence="2 4">
    <name type="scientific">Candidatus Methanofastidiosum methylothiophilum</name>
    <dbReference type="NCBI Taxonomy" id="1705564"/>
    <lineage>
        <taxon>Archaea</taxon>
        <taxon>Methanobacteriati</taxon>
        <taxon>Methanobacteriota</taxon>
        <taxon>Stenosarchaea group</taxon>
        <taxon>Candidatus Methanofastidiosia</taxon>
        <taxon>Candidatus Methanofastidiosales</taxon>
        <taxon>Candidatus Methanofastidiosaceae</taxon>
        <taxon>Candidatus Methanofastidiosum</taxon>
    </lineage>
</organism>
<keyword evidence="1" id="KW-0472">Membrane</keyword>
<reference evidence="2 4" key="1">
    <citation type="journal article" date="2016" name="ISME J.">
        <title>Chasing the elusive Euryarchaeota class WSA2: genomes reveal a uniquely fastidious methyl-reducing methanogen.</title>
        <authorList>
            <person name="Nobu M.K."/>
            <person name="Narihiro T."/>
            <person name="Kuroda K."/>
            <person name="Mei R."/>
            <person name="Liu W.T."/>
        </authorList>
    </citation>
    <scope>NUCLEOTIDE SEQUENCE [LARGE SCALE GENOMIC DNA]</scope>
    <source>
        <strain evidence="2">ADurb1013_Bin02101</strain>
        <strain evidence="3">ADurb1213_Bin02801</strain>
    </source>
</reference>
<sequence>MGLESLGFHYSIISSILSSLLIIYSLYLRDIDYKKAEEFFIFGVVFIGISWSGIEWSLYLMGYNLFQLVAMPIFPLLCYFIATSVFIIYLSERYFRRILWIIFAAAAVIISIIAVNCMNCLFE</sequence>
<dbReference type="Proteomes" id="UP000092420">
    <property type="component" value="Unassembled WGS sequence"/>
</dbReference>
<proteinExistence type="predicted"/>
<accession>A0A150JLL1</accession>
<feature type="transmembrane region" description="Helical" evidence="1">
    <location>
        <begin position="98"/>
        <end position="122"/>
    </location>
</feature>
<feature type="transmembrane region" description="Helical" evidence="1">
    <location>
        <begin position="6"/>
        <end position="27"/>
    </location>
</feature>
<dbReference type="EMBL" id="LNJE01000005">
    <property type="protein sequence ID" value="KYC58149.1"/>
    <property type="molecule type" value="Genomic_DNA"/>
</dbReference>
<protein>
    <recommendedName>
        <fullName evidence="5">Histidine kinase N-terminal 7TM region domain-containing protein</fullName>
    </recommendedName>
</protein>
<evidence type="ECO:0008006" key="5">
    <source>
        <dbReference type="Google" id="ProtNLM"/>
    </source>
</evidence>
<name>A0A150JC08_9EURY</name>
<comment type="caution">
    <text evidence="2">The sequence shown here is derived from an EMBL/GenBank/DDBJ whole genome shotgun (WGS) entry which is preliminary data.</text>
</comment>
<feature type="transmembrane region" description="Helical" evidence="1">
    <location>
        <begin position="39"/>
        <end position="59"/>
    </location>
</feature>
<accession>A0A150JC08</accession>
<evidence type="ECO:0000313" key="4">
    <source>
        <dbReference type="Proteomes" id="UP000092420"/>
    </source>
</evidence>
<evidence type="ECO:0000313" key="3">
    <source>
        <dbReference type="EMBL" id="KYC58149.1"/>
    </source>
</evidence>
<dbReference type="AlphaFoldDB" id="A0A150JC08"/>
<feature type="transmembrane region" description="Helical" evidence="1">
    <location>
        <begin position="65"/>
        <end position="91"/>
    </location>
</feature>